<dbReference type="SUPFAM" id="SSF140453">
    <property type="entry name" value="EsxAB dimer-like"/>
    <property type="match status" value="1"/>
</dbReference>
<dbReference type="RefSeq" id="WP_122971533.1">
    <property type="nucleotide sequence ID" value="NZ_RHLQ01000012.1"/>
</dbReference>
<name>A0A3M8HBQ8_9BACI</name>
<dbReference type="InterPro" id="IPR036689">
    <property type="entry name" value="ESAT-6-like_sf"/>
</dbReference>
<keyword evidence="2" id="KW-0175">Coiled coil</keyword>
<protein>
    <recommendedName>
        <fullName evidence="1">ESAT-6-like protein</fullName>
    </recommendedName>
</protein>
<dbReference type="EMBL" id="RHLQ01000012">
    <property type="protein sequence ID" value="RNC99802.1"/>
    <property type="molecule type" value="Genomic_DNA"/>
</dbReference>
<reference evidence="3 4" key="1">
    <citation type="journal article" date="2014" name="Int. J. Syst. Evol. Microbiol.">
        <title>Lysinibacillus halotolerans sp. nov., isolated from saline-alkaline soil.</title>
        <authorList>
            <person name="Kong D."/>
            <person name="Wang Y."/>
            <person name="Zhao B."/>
            <person name="Li Y."/>
            <person name="Song J."/>
            <person name="Zhai Y."/>
            <person name="Zhang C."/>
            <person name="Wang H."/>
            <person name="Chen X."/>
            <person name="Zhao B."/>
            <person name="Ruan Z."/>
        </authorList>
    </citation>
    <scope>NUCLEOTIDE SEQUENCE [LARGE SCALE GENOMIC DNA]</scope>
    <source>
        <strain evidence="3 4">MCCC 1A12703</strain>
    </source>
</reference>
<comment type="caution">
    <text evidence="3">The sequence shown here is derived from an EMBL/GenBank/DDBJ whole genome shotgun (WGS) entry which is preliminary data.</text>
</comment>
<sequence>MAGHIRVDTGQVNQIASTIETLNKRLREELENSKKTILNLGNTWEGEASQATIDSYNSFSNQYFQTYEDILNQYVTFLRTNVDQGYFETESANTNLADAFK</sequence>
<accession>A0A3M8HBQ8</accession>
<gene>
    <name evidence="3" type="ORF">EC501_06755</name>
</gene>
<evidence type="ECO:0000313" key="4">
    <source>
        <dbReference type="Proteomes" id="UP000279909"/>
    </source>
</evidence>
<evidence type="ECO:0000313" key="3">
    <source>
        <dbReference type="EMBL" id="RNC99802.1"/>
    </source>
</evidence>
<dbReference type="Pfam" id="PF06013">
    <property type="entry name" value="WXG100"/>
    <property type="match status" value="1"/>
</dbReference>
<dbReference type="NCBIfam" id="TIGR03930">
    <property type="entry name" value="WXG100_ESAT6"/>
    <property type="match status" value="1"/>
</dbReference>
<evidence type="ECO:0000256" key="2">
    <source>
        <dbReference type="SAM" id="Coils"/>
    </source>
</evidence>
<proteinExistence type="inferred from homology"/>
<dbReference type="InterPro" id="IPR010310">
    <property type="entry name" value="T7SS_ESAT-6-like"/>
</dbReference>
<comment type="similarity">
    <text evidence="1">Belongs to the WXG100 family.</text>
</comment>
<organism evidence="3 4">
    <name type="scientific">Lysinibacillus halotolerans</name>
    <dbReference type="NCBI Taxonomy" id="1368476"/>
    <lineage>
        <taxon>Bacteria</taxon>
        <taxon>Bacillati</taxon>
        <taxon>Bacillota</taxon>
        <taxon>Bacilli</taxon>
        <taxon>Bacillales</taxon>
        <taxon>Bacillaceae</taxon>
        <taxon>Lysinibacillus</taxon>
    </lineage>
</organism>
<feature type="coiled-coil region" evidence="2">
    <location>
        <begin position="12"/>
        <end position="43"/>
    </location>
</feature>
<evidence type="ECO:0000256" key="1">
    <source>
        <dbReference type="RuleBase" id="RU362001"/>
    </source>
</evidence>
<keyword evidence="4" id="KW-1185">Reference proteome</keyword>
<dbReference type="AlphaFoldDB" id="A0A3M8HBQ8"/>
<dbReference type="Proteomes" id="UP000279909">
    <property type="component" value="Unassembled WGS sequence"/>
</dbReference>
<dbReference type="OrthoDB" id="1911041at2"/>
<dbReference type="Gene3D" id="1.10.287.1060">
    <property type="entry name" value="ESAT-6-like"/>
    <property type="match status" value="1"/>
</dbReference>